<dbReference type="InterPro" id="IPR000195">
    <property type="entry name" value="Rab-GAP-TBC_dom"/>
</dbReference>
<dbReference type="GO" id="GO:0030427">
    <property type="term" value="C:site of polarized growth"/>
    <property type="evidence" value="ECO:0007669"/>
    <property type="project" value="UniProtKB-ARBA"/>
</dbReference>
<gene>
    <name evidence="3" type="ORF">KQ657_004558</name>
</gene>
<dbReference type="EMBL" id="JAHMUF010000007">
    <property type="protein sequence ID" value="KAG7194346.1"/>
    <property type="molecule type" value="Genomic_DNA"/>
</dbReference>
<dbReference type="SMART" id="SM00164">
    <property type="entry name" value="TBC"/>
    <property type="match status" value="1"/>
</dbReference>
<dbReference type="InterPro" id="IPR050302">
    <property type="entry name" value="Rab_GAP_TBC_domain"/>
</dbReference>
<protein>
    <recommendedName>
        <fullName evidence="2">Rab-GAP TBC domain-containing protein</fullName>
    </recommendedName>
</protein>
<dbReference type="GO" id="GO:0005096">
    <property type="term" value="F:GTPase activator activity"/>
    <property type="evidence" value="ECO:0007669"/>
    <property type="project" value="TreeGrafter"/>
</dbReference>
<dbReference type="SUPFAM" id="SSF47923">
    <property type="entry name" value="Ypt/Rab-GAP domain of gyp1p"/>
    <property type="match status" value="2"/>
</dbReference>
<feature type="domain" description="Rab-GAP TBC" evidence="2">
    <location>
        <begin position="522"/>
        <end position="733"/>
    </location>
</feature>
<evidence type="ECO:0000313" key="3">
    <source>
        <dbReference type="EMBL" id="KAG7194346.1"/>
    </source>
</evidence>
<dbReference type="InterPro" id="IPR035969">
    <property type="entry name" value="Rab-GAP_TBC_sf"/>
</dbReference>
<reference evidence="3" key="1">
    <citation type="submission" date="2021-03" db="EMBL/GenBank/DDBJ databases">
        <authorList>
            <person name="Palmer J.M."/>
        </authorList>
    </citation>
    <scope>NUCLEOTIDE SEQUENCE</scope>
    <source>
        <strain evidence="3">ARV_011</strain>
    </source>
</reference>
<feature type="compositionally biased region" description="Polar residues" evidence="1">
    <location>
        <begin position="38"/>
        <end position="51"/>
    </location>
</feature>
<name>A0A9P7VB86_9ASCO</name>
<dbReference type="Gene3D" id="1.10.8.270">
    <property type="entry name" value="putative rabgap domain of human tbc1 domain family member 14 like domains"/>
    <property type="match status" value="1"/>
</dbReference>
<feature type="compositionally biased region" description="Basic and acidic residues" evidence="1">
    <location>
        <begin position="199"/>
        <end position="209"/>
    </location>
</feature>
<sequence>MKDQPLFGSEESSDNLGYSARTVLLGKISGPINETVNTHQIPNDSFTTEIDNDTRTATDSIRDSPVVSETSRTPSASSIFEKGETFLGSNLHQLSDSHINKLIRLRFGGNLLQLVKQLLLDLAKKETELIILRRHSFIKEQEFYKLCSEYGNLSSLEVDKILQKSLQKTDNSGVDEVLLELIGGALNEDYLPTKEKQLAMERTKEDKPENIPQRSRKREKRVSSDSKLHHKSNKSTKEGESQQESVGRIRSDSQMSQITAVTAPRATWLKKWLNSTEDLQDVSGHGTPSVLGSFIPNILKPNNETMKPPMELNSIARENSDEEILDSGYSPSDSVIPQANDFSVDKYGFYDSHNIRKVHKNVSENSGDVHTNKANIERGSMTMHNDASKNSSPEAEFGEFNILNKSAAFVGIATTDLTNAKDIKSEKDKSLAKVDINGESLTIHNTSIQKLKQLGELHDLGNMEMEKQWDQYIKSVEGHYKKSNNLFGIRGLNLVDGKDSPLEYYSNNKYYRQLHDLIDKGGIPPKHRGSIWMELTGGDNLRVNGEFERYYQLSIDPNADKLIQSNLNQVDLDLNRTMPSNIFFNNMLQNKPGPLYSKLKRILYAFVLYKPEIGYCQGMNKIVGNLLLGYPNISEEDVFWIFVGLVEEILPRFKTSKLNYFDFQSLQSIKQDQKIICDIYFPKFMPKLHEHLIQNLGVQVEFITINWWLLLFTENFLTLDVWFKIFDNLLLSIVPETKLIALSLAVFKMFESLLFNIDAVDDVYLIMNNLNHNSLSKMNLKYSELIHTSDKFELRIDPKKLNEYRLAYSLEY</sequence>
<dbReference type="PANTHER" id="PTHR47219">
    <property type="entry name" value="RAB GTPASE-ACTIVATING PROTEIN 1-LIKE"/>
    <property type="match status" value="1"/>
</dbReference>
<feature type="region of interest" description="Disordered" evidence="1">
    <location>
        <begin position="38"/>
        <end position="74"/>
    </location>
</feature>
<feature type="compositionally biased region" description="Basic and acidic residues" evidence="1">
    <location>
        <begin position="52"/>
        <end position="62"/>
    </location>
</feature>
<dbReference type="Proteomes" id="UP000790833">
    <property type="component" value="Unassembled WGS sequence"/>
</dbReference>
<dbReference type="OrthoDB" id="294251at2759"/>
<organism evidence="3 4">
    <name type="scientific">Scheffersomyces spartinae</name>
    <dbReference type="NCBI Taxonomy" id="45513"/>
    <lineage>
        <taxon>Eukaryota</taxon>
        <taxon>Fungi</taxon>
        <taxon>Dikarya</taxon>
        <taxon>Ascomycota</taxon>
        <taxon>Saccharomycotina</taxon>
        <taxon>Pichiomycetes</taxon>
        <taxon>Debaryomycetaceae</taxon>
        <taxon>Scheffersomyces</taxon>
    </lineage>
</organism>
<dbReference type="Pfam" id="PF00566">
    <property type="entry name" value="RabGAP-TBC"/>
    <property type="match status" value="1"/>
</dbReference>
<evidence type="ECO:0000256" key="1">
    <source>
        <dbReference type="SAM" id="MobiDB-lite"/>
    </source>
</evidence>
<evidence type="ECO:0000313" key="4">
    <source>
        <dbReference type="Proteomes" id="UP000790833"/>
    </source>
</evidence>
<accession>A0A9P7VB86</accession>
<comment type="caution">
    <text evidence="3">The sequence shown here is derived from an EMBL/GenBank/DDBJ whole genome shotgun (WGS) entry which is preliminary data.</text>
</comment>
<dbReference type="PROSITE" id="PS50086">
    <property type="entry name" value="TBC_RABGAP"/>
    <property type="match status" value="1"/>
</dbReference>
<dbReference type="RefSeq" id="XP_043049893.1">
    <property type="nucleotide sequence ID" value="XM_043195227.1"/>
</dbReference>
<feature type="region of interest" description="Disordered" evidence="1">
    <location>
        <begin position="199"/>
        <end position="257"/>
    </location>
</feature>
<dbReference type="AlphaFoldDB" id="A0A9P7VB86"/>
<dbReference type="GO" id="GO:0031267">
    <property type="term" value="F:small GTPase binding"/>
    <property type="evidence" value="ECO:0007669"/>
    <property type="project" value="TreeGrafter"/>
</dbReference>
<proteinExistence type="predicted"/>
<evidence type="ECO:0000259" key="2">
    <source>
        <dbReference type="PROSITE" id="PS50086"/>
    </source>
</evidence>
<keyword evidence="4" id="KW-1185">Reference proteome</keyword>
<dbReference type="PANTHER" id="PTHR47219:SF20">
    <property type="entry name" value="TBC1 DOMAIN FAMILY MEMBER 2B"/>
    <property type="match status" value="1"/>
</dbReference>
<dbReference type="Gene3D" id="1.10.472.80">
    <property type="entry name" value="Ypt/Rab-GAP domain of gyp1p, domain 3"/>
    <property type="match status" value="1"/>
</dbReference>
<dbReference type="GeneID" id="66117932"/>